<sequence length="302" mass="33254">MAGGTLPATAGVIGRWERIKAYVEVTKPRSVFLLVFTAVVPLLVAAHKTGATGIQVLTALAAVTLACAGANAVSCYVDRDLDAAMLRTCRRPIPSGRISPPVKALYWGLFLFALSLVLGWRLNPVACLCLCGGMIGYVGIYSLWLKRKSAWNIILGGFSGGLPALFGWVAVTGRIELLPVLMAALVVLWIPNHIWSLAIFYRDDYARVRVPMLPVVTDIAKALHCLLLTVLLMVVLSLWIGYIGNWGIIYWATAFILGAVTLVLSVYIYFRPTQANAWRLFKFSSPYLFLLFFGMLLDTWLR</sequence>
<evidence type="ECO:0000256" key="7">
    <source>
        <dbReference type="ARBA" id="ARBA00047690"/>
    </source>
</evidence>
<evidence type="ECO:0000313" key="10">
    <source>
        <dbReference type="Proteomes" id="UP000282654"/>
    </source>
</evidence>
<dbReference type="UniPathway" id="UPA00834">
    <property type="reaction ID" value="UER00712"/>
</dbReference>
<keyword evidence="5 8" id="KW-0350">Heme biosynthesis</keyword>
<comment type="function">
    <text evidence="8">Converts heme B (protoheme IX) to heme O by substitution of the vinyl group on carbon 2 of heme B porphyrin ring with a hydroxyethyl farnesyl side group.</text>
</comment>
<dbReference type="HAMAP" id="MF_00154">
    <property type="entry name" value="CyoE_CtaB"/>
    <property type="match status" value="1"/>
</dbReference>
<evidence type="ECO:0000313" key="9">
    <source>
        <dbReference type="EMBL" id="RPF47213.1"/>
    </source>
</evidence>
<feature type="transmembrane region" description="Helical" evidence="8">
    <location>
        <begin position="53"/>
        <end position="77"/>
    </location>
</feature>
<dbReference type="InterPro" id="IPR006369">
    <property type="entry name" value="Protohaem_IX_farnesylTrfase"/>
</dbReference>
<feature type="transmembrane region" description="Helical" evidence="8">
    <location>
        <begin position="177"/>
        <end position="201"/>
    </location>
</feature>
<comment type="caution">
    <text evidence="9">The sequence shown here is derived from an EMBL/GenBank/DDBJ whole genome shotgun (WGS) entry which is preliminary data.</text>
</comment>
<comment type="subunit">
    <text evidence="8">Interacts with CtaA.</text>
</comment>
<evidence type="ECO:0000256" key="4">
    <source>
        <dbReference type="ARBA" id="ARBA00022989"/>
    </source>
</evidence>
<dbReference type="PANTHER" id="PTHR43448">
    <property type="entry name" value="PROTOHEME IX FARNESYLTRANSFERASE, MITOCHONDRIAL"/>
    <property type="match status" value="1"/>
</dbReference>
<evidence type="ECO:0000256" key="2">
    <source>
        <dbReference type="ARBA" id="ARBA00022679"/>
    </source>
</evidence>
<comment type="miscellaneous">
    <text evidence="8">Carbon 2 of the heme B porphyrin ring is defined according to the Fischer nomenclature.</text>
</comment>
<keyword evidence="2 8" id="KW-0808">Transferase</keyword>
<keyword evidence="8" id="KW-1003">Cell membrane</keyword>
<evidence type="ECO:0000256" key="8">
    <source>
        <dbReference type="HAMAP-Rule" id="MF_00154"/>
    </source>
</evidence>
<feature type="transmembrane region" description="Helical" evidence="8">
    <location>
        <begin position="248"/>
        <end position="270"/>
    </location>
</feature>
<dbReference type="GO" id="GO:0005886">
    <property type="term" value="C:plasma membrane"/>
    <property type="evidence" value="ECO:0007669"/>
    <property type="project" value="UniProtKB-SubCell"/>
</dbReference>
<feature type="transmembrane region" description="Helical" evidence="8">
    <location>
        <begin position="123"/>
        <end position="144"/>
    </location>
</feature>
<gene>
    <name evidence="8" type="primary">ctaB</name>
    <name evidence="9" type="ORF">EDD75_1499</name>
</gene>
<feature type="transmembrane region" description="Helical" evidence="8">
    <location>
        <begin position="151"/>
        <end position="171"/>
    </location>
</feature>
<comment type="catalytic activity">
    <reaction evidence="7 8">
        <text>heme b + (2E,6E)-farnesyl diphosphate + H2O = Fe(II)-heme o + diphosphate</text>
        <dbReference type="Rhea" id="RHEA:28070"/>
        <dbReference type="ChEBI" id="CHEBI:15377"/>
        <dbReference type="ChEBI" id="CHEBI:33019"/>
        <dbReference type="ChEBI" id="CHEBI:60344"/>
        <dbReference type="ChEBI" id="CHEBI:60530"/>
        <dbReference type="ChEBI" id="CHEBI:175763"/>
        <dbReference type="EC" id="2.5.1.141"/>
    </reaction>
</comment>
<evidence type="ECO:0000256" key="5">
    <source>
        <dbReference type="ARBA" id="ARBA00023133"/>
    </source>
</evidence>
<evidence type="ECO:0000256" key="6">
    <source>
        <dbReference type="ARBA" id="ARBA00023136"/>
    </source>
</evidence>
<dbReference type="InterPro" id="IPR000537">
    <property type="entry name" value="UbiA_prenyltransferase"/>
</dbReference>
<comment type="similarity">
    <text evidence="8">Belongs to the UbiA prenyltransferase family. Protoheme IX farnesyltransferase subfamily.</text>
</comment>
<dbReference type="NCBIfam" id="NF003349">
    <property type="entry name" value="PRK04375.1-2"/>
    <property type="match status" value="1"/>
</dbReference>
<dbReference type="AlphaFoldDB" id="A0A3N5AQQ7"/>
<dbReference type="InterPro" id="IPR044878">
    <property type="entry name" value="UbiA_sf"/>
</dbReference>
<dbReference type="PANTHER" id="PTHR43448:SF2">
    <property type="entry name" value="PROTOHEME IX FARNESYLTRANSFERASE, MITOCHONDRIAL"/>
    <property type="match status" value="1"/>
</dbReference>
<dbReference type="EC" id="2.5.1.141" evidence="8"/>
<dbReference type="Proteomes" id="UP000282654">
    <property type="component" value="Unassembled WGS sequence"/>
</dbReference>
<organism evidence="9 10">
    <name type="scientific">Thermodesulfitimonas autotrophica</name>
    <dbReference type="NCBI Taxonomy" id="1894989"/>
    <lineage>
        <taxon>Bacteria</taxon>
        <taxon>Bacillati</taxon>
        <taxon>Bacillota</taxon>
        <taxon>Clostridia</taxon>
        <taxon>Thermoanaerobacterales</taxon>
        <taxon>Thermoanaerobacteraceae</taxon>
        <taxon>Thermodesulfitimonas</taxon>
    </lineage>
</organism>
<keyword evidence="10" id="KW-1185">Reference proteome</keyword>
<keyword evidence="3 8" id="KW-0812">Transmembrane</keyword>
<protein>
    <recommendedName>
        <fullName evidence="8">Protoheme IX farnesyltransferase</fullName>
        <ecNumber evidence="8">2.5.1.141</ecNumber>
    </recommendedName>
    <alternativeName>
        <fullName evidence="8">Heme B farnesyltransferase</fullName>
    </alternativeName>
    <alternativeName>
        <fullName evidence="8">Heme O synthase</fullName>
    </alternativeName>
</protein>
<feature type="transmembrane region" description="Helical" evidence="8">
    <location>
        <begin position="98"/>
        <end position="117"/>
    </location>
</feature>
<dbReference type="Gene3D" id="1.10.357.140">
    <property type="entry name" value="UbiA prenyltransferase"/>
    <property type="match status" value="1"/>
</dbReference>
<feature type="transmembrane region" description="Helical" evidence="8">
    <location>
        <begin position="277"/>
        <end position="297"/>
    </location>
</feature>
<keyword evidence="4 8" id="KW-1133">Transmembrane helix</keyword>
<dbReference type="OrthoDB" id="9814417at2"/>
<evidence type="ECO:0000256" key="3">
    <source>
        <dbReference type="ARBA" id="ARBA00022692"/>
    </source>
</evidence>
<feature type="transmembrane region" description="Helical" evidence="8">
    <location>
        <begin position="30"/>
        <end position="47"/>
    </location>
</feature>
<dbReference type="GO" id="GO:0048034">
    <property type="term" value="P:heme O biosynthetic process"/>
    <property type="evidence" value="ECO:0007669"/>
    <property type="project" value="UniProtKB-UniRule"/>
</dbReference>
<name>A0A3N5AQQ7_9THEO</name>
<dbReference type="EMBL" id="RKRE01000002">
    <property type="protein sequence ID" value="RPF47213.1"/>
    <property type="molecule type" value="Genomic_DNA"/>
</dbReference>
<proteinExistence type="inferred from homology"/>
<dbReference type="CDD" id="cd13957">
    <property type="entry name" value="PT_UbiA_Cox10"/>
    <property type="match status" value="1"/>
</dbReference>
<comment type="pathway">
    <text evidence="8">Porphyrin-containing compound metabolism; heme O biosynthesis; heme O from protoheme: step 1/1.</text>
</comment>
<evidence type="ECO:0000256" key="1">
    <source>
        <dbReference type="ARBA" id="ARBA00004141"/>
    </source>
</evidence>
<dbReference type="Pfam" id="PF01040">
    <property type="entry name" value="UbiA"/>
    <property type="match status" value="1"/>
</dbReference>
<dbReference type="GO" id="GO:0008495">
    <property type="term" value="F:protoheme IX farnesyltransferase activity"/>
    <property type="evidence" value="ECO:0007669"/>
    <property type="project" value="UniProtKB-UniRule"/>
</dbReference>
<comment type="subcellular location">
    <subcellularLocation>
        <location evidence="8">Cell membrane</location>
        <topology evidence="8">Multi-pass membrane protein</topology>
    </subcellularLocation>
    <subcellularLocation>
        <location evidence="1">Membrane</location>
        <topology evidence="1">Multi-pass membrane protein</topology>
    </subcellularLocation>
</comment>
<dbReference type="NCBIfam" id="TIGR01473">
    <property type="entry name" value="cyoE_ctaB"/>
    <property type="match status" value="1"/>
</dbReference>
<feature type="transmembrane region" description="Helical" evidence="8">
    <location>
        <begin position="222"/>
        <end position="242"/>
    </location>
</feature>
<accession>A0A3N5AQQ7</accession>
<keyword evidence="6 8" id="KW-0472">Membrane</keyword>
<dbReference type="RefSeq" id="WP_123930212.1">
    <property type="nucleotide sequence ID" value="NZ_RKRE01000002.1"/>
</dbReference>
<reference evidence="9 10" key="1">
    <citation type="submission" date="2018-11" db="EMBL/GenBank/DDBJ databases">
        <title>Genomic Encyclopedia of Type Strains, Phase IV (KMG-IV): sequencing the most valuable type-strain genomes for metagenomic binning, comparative biology and taxonomic classification.</title>
        <authorList>
            <person name="Goeker M."/>
        </authorList>
    </citation>
    <scope>NUCLEOTIDE SEQUENCE [LARGE SCALE GENOMIC DNA]</scope>
    <source>
        <strain evidence="9 10">DSM 102936</strain>
    </source>
</reference>